<dbReference type="EMBL" id="CP012673">
    <property type="protein sequence ID" value="AUX47603.1"/>
    <property type="molecule type" value="Genomic_DNA"/>
</dbReference>
<name>A0A2L0F7U1_SORCE</name>
<accession>A0A2L0F7U1</accession>
<feature type="compositionally biased region" description="Basic and acidic residues" evidence="1">
    <location>
        <begin position="94"/>
        <end position="105"/>
    </location>
</feature>
<sequence>MRARRAGARRAPCCRGAERGGVAGAAGDRRPRVSAAADRDHAGRDGVLRRGARGALSVRAKITHSPSQSPRAVRRTNRCGFARSGSGGPRRHREAAARRLGRERGPCGAAPPARLGIQEHVVGAKGKKGQYGVYRA</sequence>
<gene>
    <name evidence="2" type="ORF">SOCE26_091250</name>
</gene>
<dbReference type="AlphaFoldDB" id="A0A2L0F7U1"/>
<evidence type="ECO:0000313" key="2">
    <source>
        <dbReference type="EMBL" id="AUX47603.1"/>
    </source>
</evidence>
<reference evidence="2 3" key="1">
    <citation type="submission" date="2015-09" db="EMBL/GenBank/DDBJ databases">
        <title>Sorangium comparison.</title>
        <authorList>
            <person name="Zaburannyi N."/>
            <person name="Bunk B."/>
            <person name="Overmann J."/>
            <person name="Mueller R."/>
        </authorList>
    </citation>
    <scope>NUCLEOTIDE SEQUENCE [LARGE SCALE GENOMIC DNA]</scope>
    <source>
        <strain evidence="2 3">So ce26</strain>
    </source>
</reference>
<feature type="compositionally biased region" description="Basic and acidic residues" evidence="1">
    <location>
        <begin position="27"/>
        <end position="45"/>
    </location>
</feature>
<organism evidence="2 3">
    <name type="scientific">Sorangium cellulosum</name>
    <name type="common">Polyangium cellulosum</name>
    <dbReference type="NCBI Taxonomy" id="56"/>
    <lineage>
        <taxon>Bacteria</taxon>
        <taxon>Pseudomonadati</taxon>
        <taxon>Myxococcota</taxon>
        <taxon>Polyangia</taxon>
        <taxon>Polyangiales</taxon>
        <taxon>Polyangiaceae</taxon>
        <taxon>Sorangium</taxon>
    </lineage>
</organism>
<dbReference type="Proteomes" id="UP000238348">
    <property type="component" value="Chromosome"/>
</dbReference>
<protein>
    <submittedName>
        <fullName evidence="2">Uncharacterized protein</fullName>
    </submittedName>
</protein>
<evidence type="ECO:0000313" key="3">
    <source>
        <dbReference type="Proteomes" id="UP000238348"/>
    </source>
</evidence>
<feature type="region of interest" description="Disordered" evidence="1">
    <location>
        <begin position="60"/>
        <end position="112"/>
    </location>
</feature>
<feature type="region of interest" description="Disordered" evidence="1">
    <location>
        <begin position="1"/>
        <end position="45"/>
    </location>
</feature>
<evidence type="ECO:0000256" key="1">
    <source>
        <dbReference type="SAM" id="MobiDB-lite"/>
    </source>
</evidence>
<proteinExistence type="predicted"/>